<proteinExistence type="predicted"/>
<dbReference type="Pfam" id="PF04304">
    <property type="entry name" value="DUF454"/>
    <property type="match status" value="1"/>
</dbReference>
<dbReference type="RefSeq" id="WP_016524319.1">
    <property type="nucleotide sequence ID" value="NZ_KE332518.1"/>
</dbReference>
<keyword evidence="2" id="KW-1133">Transmembrane helix</keyword>
<feature type="transmembrane region" description="Helical" evidence="2">
    <location>
        <begin position="74"/>
        <end position="94"/>
    </location>
</feature>
<dbReference type="EMBL" id="ATFF01000001">
    <property type="protein sequence ID" value="EPF32487.1"/>
    <property type="molecule type" value="Genomic_DNA"/>
</dbReference>
<dbReference type="Proteomes" id="UP000014541">
    <property type="component" value="Unassembled WGS sequence"/>
</dbReference>
<accession>S3KJU6</accession>
<evidence type="ECO:0000256" key="1">
    <source>
        <dbReference type="SAM" id="MobiDB-lite"/>
    </source>
</evidence>
<evidence type="ECO:0000313" key="3">
    <source>
        <dbReference type="EMBL" id="EPF32487.1"/>
    </source>
</evidence>
<name>S3KJU6_TREMA</name>
<protein>
    <recommendedName>
        <fullName evidence="5">DUF454 domain-containing protein</fullName>
    </recommendedName>
</protein>
<dbReference type="STRING" id="1125699.HMPREF9194_00010"/>
<dbReference type="PANTHER" id="PTHR35813:SF1">
    <property type="entry name" value="INNER MEMBRANE PROTEIN YBAN"/>
    <property type="match status" value="1"/>
</dbReference>
<comment type="caution">
    <text evidence="3">The sequence shown here is derived from an EMBL/GenBank/DDBJ whole genome shotgun (WGS) entry which is preliminary data.</text>
</comment>
<organism evidence="3 4">
    <name type="scientific">Treponema maltophilum ATCC 51939</name>
    <dbReference type="NCBI Taxonomy" id="1125699"/>
    <lineage>
        <taxon>Bacteria</taxon>
        <taxon>Pseudomonadati</taxon>
        <taxon>Spirochaetota</taxon>
        <taxon>Spirochaetia</taxon>
        <taxon>Spirochaetales</taxon>
        <taxon>Treponemataceae</taxon>
        <taxon>Treponema</taxon>
    </lineage>
</organism>
<dbReference type="PATRIC" id="fig|1125699.3.peg.10"/>
<feature type="transmembrane region" description="Helical" evidence="2">
    <location>
        <begin position="100"/>
        <end position="118"/>
    </location>
</feature>
<keyword evidence="2" id="KW-0472">Membrane</keyword>
<dbReference type="GO" id="GO:0005886">
    <property type="term" value="C:plasma membrane"/>
    <property type="evidence" value="ECO:0007669"/>
    <property type="project" value="TreeGrafter"/>
</dbReference>
<evidence type="ECO:0000313" key="4">
    <source>
        <dbReference type="Proteomes" id="UP000014541"/>
    </source>
</evidence>
<dbReference type="OrthoDB" id="5690292at2"/>
<sequence>MKNPLRYIWLLLGFISFAIGTVGIVLPILPTFPFYLAALFCFAKSSKRLYDWFINHPLYKKYLERFLQRRPMTWTAKAAVLVPLSAAMLVGFIMMKRVPVGRICLAVIWLFHVIYFIFGIKTEHEETSDEKPLCENPRQPDKKRLENSEVKS</sequence>
<dbReference type="eggNOG" id="COG2832">
    <property type="taxonomic scope" value="Bacteria"/>
</dbReference>
<keyword evidence="4" id="KW-1185">Reference proteome</keyword>
<gene>
    <name evidence="3" type="ORF">HMPREF9194_00010</name>
</gene>
<feature type="region of interest" description="Disordered" evidence="1">
    <location>
        <begin position="126"/>
        <end position="152"/>
    </location>
</feature>
<evidence type="ECO:0008006" key="5">
    <source>
        <dbReference type="Google" id="ProtNLM"/>
    </source>
</evidence>
<dbReference type="AlphaFoldDB" id="S3KJU6"/>
<dbReference type="InterPro" id="IPR007401">
    <property type="entry name" value="DUF454"/>
</dbReference>
<feature type="transmembrane region" description="Helical" evidence="2">
    <location>
        <begin position="7"/>
        <end position="28"/>
    </location>
</feature>
<reference evidence="3 4" key="1">
    <citation type="submission" date="2013-04" db="EMBL/GenBank/DDBJ databases">
        <title>The Genome Sequence of Treponema maltophilum ATCC 51939.</title>
        <authorList>
            <consortium name="The Broad Institute Genomics Platform"/>
            <person name="Earl A."/>
            <person name="Ward D."/>
            <person name="Feldgarden M."/>
            <person name="Gevers D."/>
            <person name="Leonetti C."/>
            <person name="Blanton J.M."/>
            <person name="Dewhirst F.E."/>
            <person name="Izard J."/>
            <person name="Walker B."/>
            <person name="Young S."/>
            <person name="Zeng Q."/>
            <person name="Gargeya S."/>
            <person name="Fitzgerald M."/>
            <person name="Haas B."/>
            <person name="Abouelleil A."/>
            <person name="Allen A.W."/>
            <person name="Alvarado L."/>
            <person name="Arachchi H.M."/>
            <person name="Berlin A.M."/>
            <person name="Chapman S.B."/>
            <person name="Gainer-Dewar J."/>
            <person name="Goldberg J."/>
            <person name="Griggs A."/>
            <person name="Gujja S."/>
            <person name="Hansen M."/>
            <person name="Howarth C."/>
            <person name="Imamovic A."/>
            <person name="Ireland A."/>
            <person name="Larimer J."/>
            <person name="McCowan C."/>
            <person name="Murphy C."/>
            <person name="Pearson M."/>
            <person name="Poon T.W."/>
            <person name="Priest M."/>
            <person name="Roberts A."/>
            <person name="Saif S."/>
            <person name="Shea T."/>
            <person name="Sisk P."/>
            <person name="Sykes S."/>
            <person name="Wortman J."/>
            <person name="Nusbaum C."/>
            <person name="Birren B."/>
        </authorList>
    </citation>
    <scope>NUCLEOTIDE SEQUENCE [LARGE SCALE GENOMIC DNA]</scope>
    <source>
        <strain evidence="3 4">ATCC 51939</strain>
    </source>
</reference>
<dbReference type="HOGENOM" id="CLU_113299_3_0_12"/>
<dbReference type="PANTHER" id="PTHR35813">
    <property type="entry name" value="INNER MEMBRANE PROTEIN YBAN"/>
    <property type="match status" value="1"/>
</dbReference>
<evidence type="ECO:0000256" key="2">
    <source>
        <dbReference type="SAM" id="Phobius"/>
    </source>
</evidence>
<keyword evidence="2" id="KW-0812">Transmembrane</keyword>